<name>A0A0G9MTW9_9SPHN</name>
<accession>A0A0G9MTW9</accession>
<keyword evidence="3" id="KW-1185">Reference proteome</keyword>
<dbReference type="Pfam" id="PF03720">
    <property type="entry name" value="UDPG_MGDP_dh_C"/>
    <property type="match status" value="1"/>
</dbReference>
<dbReference type="SUPFAM" id="SSF52413">
    <property type="entry name" value="UDP-glucose/GDP-mannose dehydrogenase C-terminal domain"/>
    <property type="match status" value="1"/>
</dbReference>
<dbReference type="SUPFAM" id="SSF51735">
    <property type="entry name" value="NAD(P)-binding Rossmann-fold domains"/>
    <property type="match status" value="1"/>
</dbReference>
<dbReference type="PANTHER" id="PTHR43491:SF1">
    <property type="entry name" value="UDP-N-ACETYL-D-MANNOSAMINE DEHYDROGENASE"/>
    <property type="match status" value="1"/>
</dbReference>
<dbReference type="GO" id="GO:0016628">
    <property type="term" value="F:oxidoreductase activity, acting on the CH-CH group of donors, NAD or NADP as acceptor"/>
    <property type="evidence" value="ECO:0007669"/>
    <property type="project" value="InterPro"/>
</dbReference>
<dbReference type="AlphaFoldDB" id="A0A0G9MTW9"/>
<dbReference type="PIRSF" id="PIRSF500136">
    <property type="entry name" value="UDP_ManNAc_DH"/>
    <property type="match status" value="1"/>
</dbReference>
<dbReference type="OrthoDB" id="9803238at2"/>
<dbReference type="GO" id="GO:0016616">
    <property type="term" value="F:oxidoreductase activity, acting on the CH-OH group of donors, NAD or NADP as acceptor"/>
    <property type="evidence" value="ECO:0007669"/>
    <property type="project" value="InterPro"/>
</dbReference>
<comment type="similarity">
    <text evidence="1">Belongs to the UDP-glucose/GDP-mannose dehydrogenase family.</text>
</comment>
<dbReference type="SUPFAM" id="SSF48179">
    <property type="entry name" value="6-phosphogluconate dehydrogenase C-terminal domain-like"/>
    <property type="match status" value="1"/>
</dbReference>
<dbReference type="GO" id="GO:0051287">
    <property type="term" value="F:NAD binding"/>
    <property type="evidence" value="ECO:0007669"/>
    <property type="project" value="InterPro"/>
</dbReference>
<dbReference type="InterPro" id="IPR014026">
    <property type="entry name" value="UDP-Glc/GDP-Man_DH_dimer"/>
</dbReference>
<sequence>MKVCTVGLGYIGLPTAAMLASRGHEVIGLDVNQAVVDAVNKGQAHFQEPDLQMLLSASVDTGRLRATTTPEPAEFFLIAVPTPMVDEGPDMSFVEAAARTIAPVLEKGNVVILESTSPVGSTERLAQIFAEERPDLTFPRYRDEDRPADVALCHCPERILPGQMLRELVSNDRIIGGLTLDCANKAAALYQTFVMGTCYVTDSRVAELCKLSENAYRDVNIAFANELSIICDKLGTDIWQVRELANQHPRVNILMPGAGVGGHCIAVDPWFIVSSAPEEARLIRTARVVNDDKPHRVVARIRALADRFKVPTIGCYGITYKPDVDDVRESPALEIVEEVARIEGAQVLVVEPNLSELPTSLATHDNVRLVSSDEAREAADIVTFLVGHRQFRRLEGDSYLSKAVVDTTGMFSTRKAKAVERN</sequence>
<dbReference type="InterPro" id="IPR008927">
    <property type="entry name" value="6-PGluconate_DH-like_C_sf"/>
</dbReference>
<evidence type="ECO:0000313" key="2">
    <source>
        <dbReference type="EMBL" id="KLE32753.1"/>
    </source>
</evidence>
<dbReference type="Proteomes" id="UP000053070">
    <property type="component" value="Unassembled WGS sequence"/>
</dbReference>
<dbReference type="PATRIC" id="fig|502682.8.peg.317"/>
<dbReference type="NCBIfam" id="NF008286">
    <property type="entry name" value="PRK11064.1"/>
    <property type="match status" value="1"/>
</dbReference>
<reference evidence="2 3" key="1">
    <citation type="submission" date="2015-04" db="EMBL/GenBank/DDBJ databases">
        <title>The draft genome sequence of Erythrobacr gangjinensis K7-2.</title>
        <authorList>
            <person name="Zhuang L."/>
            <person name="Liu Y."/>
            <person name="Shao Z."/>
        </authorList>
    </citation>
    <scope>NUCLEOTIDE SEQUENCE [LARGE SCALE GENOMIC DNA]</scope>
    <source>
        <strain evidence="2 3">K7-2</strain>
    </source>
</reference>
<comment type="caution">
    <text evidence="2">The sequence shown here is derived from an EMBL/GenBank/DDBJ whole genome shotgun (WGS) entry which is preliminary data.</text>
</comment>
<dbReference type="Pfam" id="PF03721">
    <property type="entry name" value="UDPG_MGDP_dh_N"/>
    <property type="match status" value="1"/>
</dbReference>
<dbReference type="InterPro" id="IPR036291">
    <property type="entry name" value="NAD(P)-bd_dom_sf"/>
</dbReference>
<evidence type="ECO:0000313" key="3">
    <source>
        <dbReference type="Proteomes" id="UP000053070"/>
    </source>
</evidence>
<dbReference type="InterPro" id="IPR028359">
    <property type="entry name" value="UDP_ManNAc/GlcNAc_DH"/>
</dbReference>
<organism evidence="2 3">
    <name type="scientific">Aurantiacibacter gangjinensis</name>
    <dbReference type="NCBI Taxonomy" id="502682"/>
    <lineage>
        <taxon>Bacteria</taxon>
        <taxon>Pseudomonadati</taxon>
        <taxon>Pseudomonadota</taxon>
        <taxon>Alphaproteobacteria</taxon>
        <taxon>Sphingomonadales</taxon>
        <taxon>Erythrobacteraceae</taxon>
        <taxon>Aurantiacibacter</taxon>
    </lineage>
</organism>
<proteinExistence type="inferred from homology"/>
<dbReference type="InterPro" id="IPR001732">
    <property type="entry name" value="UDP-Glc/GDP-Man_DH_N"/>
</dbReference>
<gene>
    <name evidence="2" type="ORF">AAW01_01530</name>
</gene>
<dbReference type="NCBIfam" id="TIGR03026">
    <property type="entry name" value="NDP-sugDHase"/>
    <property type="match status" value="1"/>
</dbReference>
<dbReference type="InterPro" id="IPR017476">
    <property type="entry name" value="UDP-Glc/GDP-Man"/>
</dbReference>
<dbReference type="InterPro" id="IPR036220">
    <property type="entry name" value="UDP-Glc/GDP-Man_DH_C_sf"/>
</dbReference>
<dbReference type="KEGG" id="egn:BMF35_a1730"/>
<dbReference type="Gene3D" id="3.40.50.720">
    <property type="entry name" value="NAD(P)-binding Rossmann-like Domain"/>
    <property type="match status" value="2"/>
</dbReference>
<evidence type="ECO:0000256" key="1">
    <source>
        <dbReference type="PIRNR" id="PIRNR000124"/>
    </source>
</evidence>
<dbReference type="PIRSF" id="PIRSF000124">
    <property type="entry name" value="UDPglc_GDPman_dh"/>
    <property type="match status" value="1"/>
</dbReference>
<dbReference type="EMBL" id="LBHC01000001">
    <property type="protein sequence ID" value="KLE32753.1"/>
    <property type="molecule type" value="Genomic_DNA"/>
</dbReference>
<dbReference type="PANTHER" id="PTHR43491">
    <property type="entry name" value="UDP-N-ACETYL-D-MANNOSAMINE DEHYDROGENASE"/>
    <property type="match status" value="1"/>
</dbReference>
<dbReference type="SMART" id="SM00984">
    <property type="entry name" value="UDPG_MGDP_dh_C"/>
    <property type="match status" value="1"/>
</dbReference>
<dbReference type="RefSeq" id="WP_047005603.1">
    <property type="nucleotide sequence ID" value="NZ_CP018097.1"/>
</dbReference>
<protein>
    <submittedName>
        <fullName evidence="2">UDP-N-acetyl-D-mannosaminuronic acid dehydrogenase</fullName>
    </submittedName>
</protein>
<dbReference type="GO" id="GO:0000271">
    <property type="term" value="P:polysaccharide biosynthetic process"/>
    <property type="evidence" value="ECO:0007669"/>
    <property type="project" value="InterPro"/>
</dbReference>
<dbReference type="Pfam" id="PF00984">
    <property type="entry name" value="UDPG_MGDP_dh"/>
    <property type="match status" value="1"/>
</dbReference>
<dbReference type="STRING" id="502682.BMF35_a1730"/>
<dbReference type="InterPro" id="IPR014027">
    <property type="entry name" value="UDP-Glc/GDP-Man_DH_C"/>
</dbReference>